<dbReference type="EnsemblMetazoa" id="OVOC2000.1">
    <property type="protein sequence ID" value="OVOC2000.1"/>
    <property type="gene ID" value="WBGene00238809"/>
</dbReference>
<sequence>MDLTVLSEQQLQKFVRIVAEDFKIKYEILQRLRAKEAENTVLTIKAIENSQKNFCLESKNISDHFSILYNQFNHCCCINKDTLCKLCIIRSCMKRKQKEWLILCPFKEEQFGHAKYLCKCPRIDDDDAWYLRAILELHMDYKLGAQIDTAYVCNFSTTGVLNECRKKLVRILSTYNLSKPFQDIDDVIKEIEVSSLQKSMLKFLFYK</sequence>
<dbReference type="EMBL" id="CMVM020000062">
    <property type="status" value="NOT_ANNOTATED_CDS"/>
    <property type="molecule type" value="Genomic_DNA"/>
</dbReference>
<accession>A0A8R1XWX8</accession>
<name>A0A8R1XWX8_ONCVO</name>
<protein>
    <submittedName>
        <fullName evidence="1">Uncharacterized protein</fullName>
    </submittedName>
</protein>
<reference evidence="2" key="1">
    <citation type="submission" date="2013-10" db="EMBL/GenBank/DDBJ databases">
        <title>Genome sequencing of Onchocerca volvulus.</title>
        <authorList>
            <person name="Cotton J."/>
            <person name="Tsai J."/>
            <person name="Stanley E."/>
            <person name="Tracey A."/>
            <person name="Holroyd N."/>
            <person name="Lustigman S."/>
            <person name="Berriman M."/>
        </authorList>
    </citation>
    <scope>NUCLEOTIDE SEQUENCE</scope>
</reference>
<keyword evidence="2" id="KW-1185">Reference proteome</keyword>
<evidence type="ECO:0000313" key="2">
    <source>
        <dbReference type="Proteomes" id="UP000024404"/>
    </source>
</evidence>
<dbReference type="Proteomes" id="UP000024404">
    <property type="component" value="Unassembled WGS sequence"/>
</dbReference>
<organism evidence="1 2">
    <name type="scientific">Onchocerca volvulus</name>
    <dbReference type="NCBI Taxonomy" id="6282"/>
    <lineage>
        <taxon>Eukaryota</taxon>
        <taxon>Metazoa</taxon>
        <taxon>Ecdysozoa</taxon>
        <taxon>Nematoda</taxon>
        <taxon>Chromadorea</taxon>
        <taxon>Rhabditida</taxon>
        <taxon>Spirurina</taxon>
        <taxon>Spiruromorpha</taxon>
        <taxon>Filarioidea</taxon>
        <taxon>Onchocercidae</taxon>
        <taxon>Onchocerca</taxon>
    </lineage>
</organism>
<dbReference type="AlphaFoldDB" id="A0A8R1XWX8"/>
<dbReference type="OMA" id="DNEAWYL"/>
<proteinExistence type="predicted"/>
<evidence type="ECO:0000313" key="1">
    <source>
        <dbReference type="EnsemblMetazoa" id="OVOC2000.1"/>
    </source>
</evidence>
<reference evidence="1" key="2">
    <citation type="submission" date="2022-06" db="UniProtKB">
        <authorList>
            <consortium name="EnsemblMetazoa"/>
        </authorList>
    </citation>
    <scope>IDENTIFICATION</scope>
</reference>